<accession>A0A2I0BEG0</accession>
<reference evidence="1 2" key="1">
    <citation type="journal article" date="2017" name="Nature">
        <title>The Apostasia genome and the evolution of orchids.</title>
        <authorList>
            <person name="Zhang G.Q."/>
            <person name="Liu K.W."/>
            <person name="Li Z."/>
            <person name="Lohaus R."/>
            <person name="Hsiao Y.Y."/>
            <person name="Niu S.C."/>
            <person name="Wang J.Y."/>
            <person name="Lin Y.C."/>
            <person name="Xu Q."/>
            <person name="Chen L.J."/>
            <person name="Yoshida K."/>
            <person name="Fujiwara S."/>
            <person name="Wang Z.W."/>
            <person name="Zhang Y.Q."/>
            <person name="Mitsuda N."/>
            <person name="Wang M."/>
            <person name="Liu G.H."/>
            <person name="Pecoraro L."/>
            <person name="Huang H.X."/>
            <person name="Xiao X.J."/>
            <person name="Lin M."/>
            <person name="Wu X.Y."/>
            <person name="Wu W.L."/>
            <person name="Chen Y.Y."/>
            <person name="Chang S.B."/>
            <person name="Sakamoto S."/>
            <person name="Ohme-Takagi M."/>
            <person name="Yagi M."/>
            <person name="Zeng S.J."/>
            <person name="Shen C.Y."/>
            <person name="Yeh C.M."/>
            <person name="Luo Y.B."/>
            <person name="Tsai W.C."/>
            <person name="Van de Peer Y."/>
            <person name="Liu Z.J."/>
        </authorList>
    </citation>
    <scope>NUCLEOTIDE SEQUENCE [LARGE SCALE GENOMIC DNA]</scope>
    <source>
        <strain evidence="2">cv. Shenzhen</strain>
        <tissue evidence="1">Stem</tissue>
    </source>
</reference>
<dbReference type="GO" id="GO:0003743">
    <property type="term" value="F:translation initiation factor activity"/>
    <property type="evidence" value="ECO:0007669"/>
    <property type="project" value="InterPro"/>
</dbReference>
<name>A0A2I0BEG0_9ASPA</name>
<sequence>MNFSSVNLVRERPRLVLQNLTLAFTRFGEANSREVFLEEKGKDWIIGGRKIELEVENRRIGR</sequence>
<proteinExistence type="predicted"/>
<dbReference type="Proteomes" id="UP000236161">
    <property type="component" value="Unassembled WGS sequence"/>
</dbReference>
<keyword evidence="2" id="KW-1185">Reference proteome</keyword>
<dbReference type="EMBL" id="KZ451887">
    <property type="protein sequence ID" value="PKA66168.1"/>
    <property type="molecule type" value="Genomic_DNA"/>
</dbReference>
<evidence type="ECO:0000313" key="2">
    <source>
        <dbReference type="Proteomes" id="UP000236161"/>
    </source>
</evidence>
<dbReference type="InterPro" id="IPR010433">
    <property type="entry name" value="EIF-4B_pln"/>
</dbReference>
<dbReference type="Pfam" id="PF06273">
    <property type="entry name" value="eIF-4B"/>
    <property type="match status" value="1"/>
</dbReference>
<dbReference type="AlphaFoldDB" id="A0A2I0BEG0"/>
<organism evidence="1 2">
    <name type="scientific">Apostasia shenzhenica</name>
    <dbReference type="NCBI Taxonomy" id="1088818"/>
    <lineage>
        <taxon>Eukaryota</taxon>
        <taxon>Viridiplantae</taxon>
        <taxon>Streptophyta</taxon>
        <taxon>Embryophyta</taxon>
        <taxon>Tracheophyta</taxon>
        <taxon>Spermatophyta</taxon>
        <taxon>Magnoliopsida</taxon>
        <taxon>Liliopsida</taxon>
        <taxon>Asparagales</taxon>
        <taxon>Orchidaceae</taxon>
        <taxon>Apostasioideae</taxon>
        <taxon>Apostasia</taxon>
    </lineage>
</organism>
<protein>
    <submittedName>
        <fullName evidence="1">Uncharacterized protein</fullName>
    </submittedName>
</protein>
<evidence type="ECO:0000313" key="1">
    <source>
        <dbReference type="EMBL" id="PKA66168.1"/>
    </source>
</evidence>
<gene>
    <name evidence="1" type="ORF">AXF42_Ash018458</name>
</gene>